<dbReference type="InterPro" id="IPR036388">
    <property type="entry name" value="WH-like_DNA-bd_sf"/>
</dbReference>
<keyword evidence="3 6" id="KW-0238">DNA-binding</keyword>
<dbReference type="InterPro" id="IPR005119">
    <property type="entry name" value="LysR_subst-bd"/>
</dbReference>
<dbReference type="Pfam" id="PF03466">
    <property type="entry name" value="LysR_substrate"/>
    <property type="match status" value="1"/>
</dbReference>
<dbReference type="FunFam" id="3.40.190.290:FF:000001">
    <property type="entry name" value="Transcriptional regulator, LysR family"/>
    <property type="match status" value="1"/>
</dbReference>
<dbReference type="GO" id="GO:0043565">
    <property type="term" value="F:sequence-specific DNA binding"/>
    <property type="evidence" value="ECO:0007669"/>
    <property type="project" value="TreeGrafter"/>
</dbReference>
<dbReference type="SUPFAM" id="SSF46785">
    <property type="entry name" value="Winged helix' DNA-binding domain"/>
    <property type="match status" value="1"/>
</dbReference>
<sequence>MDRFDALQLFTRIVELGSFTRAASALDMPRATATHAIKELEARVGARLLERTTRQVRPTLDGQAFYERGKRVLQALEDAETSLSTQVADPRGTLRLDLHGTHATLIILPRIGEFRARYPHIDLVISSGDRLVDLIGEGIDCVVRAGRPRDSSLVARRLAEMPEVLCASPAYLAAHGTPRHPSQLGEHVGVGFFSRNHDNRYPFTLTVDGEVRAFRASGWISVSDAECYTSAALAGCGLIQVPRFRVEDHLRAGRLVPVLEAWPCPDLPVSALYPFHRQLAPRVRVFVDWVAGIYAERFGPPRAAAGAAHGGNPGVSPA</sequence>
<reference evidence="6 7" key="1">
    <citation type="submission" date="2020-08" db="EMBL/GenBank/DDBJ databases">
        <title>Genomic Encyclopedia of Type Strains, Phase IV (KMG-V): Genome sequencing to study the core and pangenomes of soil and plant-associated prokaryotes.</title>
        <authorList>
            <person name="Whitman W."/>
        </authorList>
    </citation>
    <scope>NUCLEOTIDE SEQUENCE [LARGE SCALE GENOMIC DNA]</scope>
    <source>
        <strain evidence="6 7">SLV-2362</strain>
    </source>
</reference>
<evidence type="ECO:0000256" key="4">
    <source>
        <dbReference type="ARBA" id="ARBA00023163"/>
    </source>
</evidence>
<dbReference type="FunFam" id="1.10.10.10:FF:000001">
    <property type="entry name" value="LysR family transcriptional regulator"/>
    <property type="match status" value="1"/>
</dbReference>
<evidence type="ECO:0000313" key="7">
    <source>
        <dbReference type="Proteomes" id="UP000578036"/>
    </source>
</evidence>
<protein>
    <submittedName>
        <fullName evidence="6">DNA-binding transcriptional LysR family regulator</fullName>
    </submittedName>
</protein>
<dbReference type="GO" id="GO:0003700">
    <property type="term" value="F:DNA-binding transcription factor activity"/>
    <property type="evidence" value="ECO:0007669"/>
    <property type="project" value="InterPro"/>
</dbReference>
<dbReference type="Pfam" id="PF00126">
    <property type="entry name" value="HTH_1"/>
    <property type="match status" value="1"/>
</dbReference>
<dbReference type="GO" id="GO:0006351">
    <property type="term" value="P:DNA-templated transcription"/>
    <property type="evidence" value="ECO:0007669"/>
    <property type="project" value="TreeGrafter"/>
</dbReference>
<dbReference type="EMBL" id="JACHWF010000001">
    <property type="protein sequence ID" value="MBB3006481.1"/>
    <property type="molecule type" value="Genomic_DNA"/>
</dbReference>
<keyword evidence="7" id="KW-1185">Reference proteome</keyword>
<evidence type="ECO:0000313" key="6">
    <source>
        <dbReference type="EMBL" id="MBB3006481.1"/>
    </source>
</evidence>
<comment type="similarity">
    <text evidence="1">Belongs to the LysR transcriptional regulatory family.</text>
</comment>
<organism evidence="6 7">
    <name type="scientific">Cupriavidus alkaliphilus</name>
    <dbReference type="NCBI Taxonomy" id="942866"/>
    <lineage>
        <taxon>Bacteria</taxon>
        <taxon>Pseudomonadati</taxon>
        <taxon>Pseudomonadota</taxon>
        <taxon>Betaproteobacteria</taxon>
        <taxon>Burkholderiales</taxon>
        <taxon>Burkholderiaceae</taxon>
        <taxon>Cupriavidus</taxon>
    </lineage>
</organism>
<name>A0A7W4YQX4_9BURK</name>
<evidence type="ECO:0000259" key="5">
    <source>
        <dbReference type="PROSITE" id="PS50931"/>
    </source>
</evidence>
<dbReference type="Gene3D" id="1.10.10.10">
    <property type="entry name" value="Winged helix-like DNA-binding domain superfamily/Winged helix DNA-binding domain"/>
    <property type="match status" value="1"/>
</dbReference>
<dbReference type="AlphaFoldDB" id="A0A7W4YQX4"/>
<dbReference type="InterPro" id="IPR036390">
    <property type="entry name" value="WH_DNA-bd_sf"/>
</dbReference>
<dbReference type="InterPro" id="IPR000847">
    <property type="entry name" value="LysR_HTH_N"/>
</dbReference>
<dbReference type="Gene3D" id="3.40.190.290">
    <property type="match status" value="1"/>
</dbReference>
<proteinExistence type="inferred from homology"/>
<accession>A0A7W4YQX4</accession>
<dbReference type="InterPro" id="IPR058163">
    <property type="entry name" value="LysR-type_TF_proteobact-type"/>
</dbReference>
<dbReference type="Proteomes" id="UP000578036">
    <property type="component" value="Unassembled WGS sequence"/>
</dbReference>
<gene>
    <name evidence="6" type="ORF">FHX61_001097</name>
</gene>
<dbReference type="RefSeq" id="WP_183298716.1">
    <property type="nucleotide sequence ID" value="NZ_JACHWF010000001.1"/>
</dbReference>
<evidence type="ECO:0000256" key="3">
    <source>
        <dbReference type="ARBA" id="ARBA00023125"/>
    </source>
</evidence>
<evidence type="ECO:0000256" key="2">
    <source>
        <dbReference type="ARBA" id="ARBA00023015"/>
    </source>
</evidence>
<keyword evidence="4" id="KW-0804">Transcription</keyword>
<evidence type="ECO:0000256" key="1">
    <source>
        <dbReference type="ARBA" id="ARBA00009437"/>
    </source>
</evidence>
<dbReference type="CDD" id="cd08472">
    <property type="entry name" value="PBP2_CrgA_like_3"/>
    <property type="match status" value="1"/>
</dbReference>
<comment type="caution">
    <text evidence="6">The sequence shown here is derived from an EMBL/GenBank/DDBJ whole genome shotgun (WGS) entry which is preliminary data.</text>
</comment>
<dbReference type="PANTHER" id="PTHR30537:SF72">
    <property type="entry name" value="LYSR FAMILY TRANSCRIPTIONAL REGULATOR"/>
    <property type="match status" value="1"/>
</dbReference>
<feature type="domain" description="HTH lysR-type" evidence="5">
    <location>
        <begin position="1"/>
        <end position="59"/>
    </location>
</feature>
<dbReference type="PROSITE" id="PS50931">
    <property type="entry name" value="HTH_LYSR"/>
    <property type="match status" value="1"/>
</dbReference>
<dbReference type="PANTHER" id="PTHR30537">
    <property type="entry name" value="HTH-TYPE TRANSCRIPTIONAL REGULATOR"/>
    <property type="match status" value="1"/>
</dbReference>
<dbReference type="SUPFAM" id="SSF53850">
    <property type="entry name" value="Periplasmic binding protein-like II"/>
    <property type="match status" value="1"/>
</dbReference>
<keyword evidence="2" id="KW-0805">Transcription regulation</keyword>